<evidence type="ECO:0000313" key="2">
    <source>
        <dbReference type="EMBL" id="QHT08830.1"/>
    </source>
</evidence>
<protein>
    <recommendedName>
        <fullName evidence="3">RING-type domain-containing protein</fullName>
    </recommendedName>
</protein>
<organism evidence="2">
    <name type="scientific">viral metagenome</name>
    <dbReference type="NCBI Taxonomy" id="1070528"/>
    <lineage>
        <taxon>unclassified sequences</taxon>
        <taxon>metagenomes</taxon>
        <taxon>organismal metagenomes</taxon>
    </lineage>
</organism>
<dbReference type="EMBL" id="MN739502">
    <property type="protein sequence ID" value="QHT08830.1"/>
    <property type="molecule type" value="Genomic_DNA"/>
</dbReference>
<name>A0A6C0CXZ3_9ZZZZ</name>
<dbReference type="AlphaFoldDB" id="A0A6C0CXZ3"/>
<dbReference type="SUPFAM" id="SSF57850">
    <property type="entry name" value="RING/U-box"/>
    <property type="match status" value="1"/>
</dbReference>
<dbReference type="Gene3D" id="1.20.120.1750">
    <property type="match status" value="1"/>
</dbReference>
<evidence type="ECO:0008006" key="3">
    <source>
        <dbReference type="Google" id="ProtNLM"/>
    </source>
</evidence>
<accession>A0A6C0CXZ3</accession>
<evidence type="ECO:0000256" key="1">
    <source>
        <dbReference type="SAM" id="Coils"/>
    </source>
</evidence>
<keyword evidence="1" id="KW-0175">Coiled coil</keyword>
<feature type="coiled-coil region" evidence="1">
    <location>
        <begin position="57"/>
        <end position="91"/>
    </location>
</feature>
<sequence length="423" mass="48946">MNKGKKPDGTFICQKIWTRKFVTDTFPKTWVNREWKAMNSRVAVEREKALLPATVSVVENRKEIERMKAEVEQITVEMRRLTNRRWALQQQIQAGGSVITTEVKSFGHKCPDEECRGFLSTQWKCGMCDKWTCPDCHVIKGSSRDAEHTCDPDVKATAQFLAKDTKPCPKCSTPIHKIEGCDQMWCTQCHTAFSWRRGTIETRIHNPHYYEWQRQQSGGAAPRNLGDFECGRDLADQQANRFIHDILSRVGVMDSLSSIQQCKMQTLTRDIPLIIRKTIHLQLHDGDRFRTDNVVDNLEVRVRYLKKDINDKQFASKVHAAYKAHEKKKDIADVIQLQVQGVTDIVYRIADFLKTTIAPKKNDLGQLCYIKMKPEWADKVCEIYSEIKQLTDYSNGILKEHANTYGCKTWKIAYKENSWKVLI</sequence>
<proteinExistence type="predicted"/>
<reference evidence="2" key="1">
    <citation type="journal article" date="2020" name="Nature">
        <title>Giant virus diversity and host interactions through global metagenomics.</title>
        <authorList>
            <person name="Schulz F."/>
            <person name="Roux S."/>
            <person name="Paez-Espino D."/>
            <person name="Jungbluth S."/>
            <person name="Walsh D.A."/>
            <person name="Denef V.J."/>
            <person name="McMahon K.D."/>
            <person name="Konstantinidis K.T."/>
            <person name="Eloe-Fadrosh E.A."/>
            <person name="Kyrpides N.C."/>
            <person name="Woyke T."/>
        </authorList>
    </citation>
    <scope>NUCLEOTIDE SEQUENCE</scope>
    <source>
        <strain evidence="2">GVMAG-M-3300023109-53</strain>
    </source>
</reference>